<evidence type="ECO:0000313" key="3">
    <source>
        <dbReference type="Proteomes" id="UP000182100"/>
    </source>
</evidence>
<protein>
    <submittedName>
        <fullName evidence="2">DNA-binding protein HU-beta</fullName>
    </submittedName>
</protein>
<name>A0A1G7APF7_9ACTN</name>
<evidence type="ECO:0000256" key="1">
    <source>
        <dbReference type="SAM" id="MobiDB-lite"/>
    </source>
</evidence>
<evidence type="ECO:0000313" key="2">
    <source>
        <dbReference type="EMBL" id="SDE16804.1"/>
    </source>
</evidence>
<sequence length="87" mass="9426">MDRTHLIEATAGNAADNGDDRRLTPEQVERTLDAVFGTVEHPGSIAEALRRGETVLLGSFGSFHREGEEAAFRPGKALTEYLRDATG</sequence>
<dbReference type="RefSeq" id="WP_055570765.1">
    <property type="nucleotide sequence ID" value="NZ_FMZK01000019.1"/>
</dbReference>
<keyword evidence="2" id="KW-0238">DNA-binding</keyword>
<proteinExistence type="predicted"/>
<feature type="region of interest" description="Disordered" evidence="1">
    <location>
        <begin position="1"/>
        <end position="22"/>
    </location>
</feature>
<reference evidence="3" key="1">
    <citation type="submission" date="2016-10" db="EMBL/GenBank/DDBJ databases">
        <authorList>
            <person name="Varghese N."/>
            <person name="Submissions S."/>
        </authorList>
    </citation>
    <scope>NUCLEOTIDE SEQUENCE [LARGE SCALE GENOMIC DNA]</scope>
    <source>
        <strain evidence="3">CGMCC 4.3504</strain>
    </source>
</reference>
<gene>
    <name evidence="2" type="ORF">SAMN05216505_11944</name>
</gene>
<dbReference type="AlphaFoldDB" id="A0A1G7APF7"/>
<dbReference type="InterPro" id="IPR010992">
    <property type="entry name" value="IHF-like_DNA-bd_dom_sf"/>
</dbReference>
<dbReference type="GO" id="GO:0003677">
    <property type="term" value="F:DNA binding"/>
    <property type="evidence" value="ECO:0007669"/>
    <property type="project" value="UniProtKB-KW"/>
</dbReference>
<dbReference type="Proteomes" id="UP000182100">
    <property type="component" value="Unassembled WGS sequence"/>
</dbReference>
<organism evidence="2 3">
    <name type="scientific">Streptomyces prasinopilosus</name>
    <dbReference type="NCBI Taxonomy" id="67344"/>
    <lineage>
        <taxon>Bacteria</taxon>
        <taxon>Bacillati</taxon>
        <taxon>Actinomycetota</taxon>
        <taxon>Actinomycetes</taxon>
        <taxon>Kitasatosporales</taxon>
        <taxon>Streptomycetaceae</taxon>
        <taxon>Streptomyces</taxon>
    </lineage>
</organism>
<accession>A0A1G7APF7</accession>
<dbReference type="EMBL" id="FMZK01000019">
    <property type="protein sequence ID" value="SDE16804.1"/>
    <property type="molecule type" value="Genomic_DNA"/>
</dbReference>
<dbReference type="STRING" id="67344.SAMN05216505_11944"/>
<dbReference type="SUPFAM" id="SSF47729">
    <property type="entry name" value="IHF-like DNA-binding proteins"/>
    <property type="match status" value="1"/>
</dbReference>
<dbReference type="Gene3D" id="4.10.520.10">
    <property type="entry name" value="IHF-like DNA-binding proteins"/>
    <property type="match status" value="1"/>
</dbReference>
<keyword evidence="3" id="KW-1185">Reference proteome</keyword>